<sequence>MIVVRNWRDQIPYIGHISAIIWPLFRGSKSGNPPEMVQLQAMNSFVKHGLQGRQNSDHHHHDNIEQIYYILKG</sequence>
<dbReference type="AlphaFoldDB" id="A0A382UKH0"/>
<protein>
    <recommendedName>
        <fullName evidence="2">Cupin 2 conserved barrel domain-containing protein</fullName>
    </recommendedName>
</protein>
<name>A0A382UKH0_9ZZZZ</name>
<evidence type="ECO:0008006" key="2">
    <source>
        <dbReference type="Google" id="ProtNLM"/>
    </source>
</evidence>
<reference evidence="1" key="1">
    <citation type="submission" date="2018-05" db="EMBL/GenBank/DDBJ databases">
        <authorList>
            <person name="Lanie J.A."/>
            <person name="Ng W.-L."/>
            <person name="Kazmierczak K.M."/>
            <person name="Andrzejewski T.M."/>
            <person name="Davidsen T.M."/>
            <person name="Wayne K.J."/>
            <person name="Tettelin H."/>
            <person name="Glass J.I."/>
            <person name="Rusch D."/>
            <person name="Podicherti R."/>
            <person name="Tsui H.-C.T."/>
            <person name="Winkler M.E."/>
        </authorList>
    </citation>
    <scope>NUCLEOTIDE SEQUENCE</scope>
</reference>
<organism evidence="1">
    <name type="scientific">marine metagenome</name>
    <dbReference type="NCBI Taxonomy" id="408172"/>
    <lineage>
        <taxon>unclassified sequences</taxon>
        <taxon>metagenomes</taxon>
        <taxon>ecological metagenomes</taxon>
    </lineage>
</organism>
<feature type="non-terminal residue" evidence="1">
    <location>
        <position position="73"/>
    </location>
</feature>
<gene>
    <name evidence="1" type="ORF">METZ01_LOCUS387618</name>
</gene>
<evidence type="ECO:0000313" key="1">
    <source>
        <dbReference type="EMBL" id="SVD34764.1"/>
    </source>
</evidence>
<proteinExistence type="predicted"/>
<dbReference type="EMBL" id="UINC01144939">
    <property type="protein sequence ID" value="SVD34764.1"/>
    <property type="molecule type" value="Genomic_DNA"/>
</dbReference>
<accession>A0A382UKH0</accession>